<dbReference type="SUPFAM" id="SSF55469">
    <property type="entry name" value="FMN-dependent nitroreductase-like"/>
    <property type="match status" value="1"/>
</dbReference>
<feature type="compositionally biased region" description="Polar residues" evidence="1">
    <location>
        <begin position="102"/>
        <end position="135"/>
    </location>
</feature>
<keyword evidence="4" id="KW-1185">Reference proteome</keyword>
<feature type="domain" description="Nitroreductase" evidence="2">
    <location>
        <begin position="361"/>
        <end position="410"/>
    </location>
</feature>
<dbReference type="InterPro" id="IPR029479">
    <property type="entry name" value="Nitroreductase"/>
</dbReference>
<dbReference type="PANTHER" id="PTHR43543">
    <property type="entry name" value="MALONIC SEMIALDEHYDE REDUCTASE RUTE-RELATED"/>
    <property type="match status" value="1"/>
</dbReference>
<dbReference type="InterPro" id="IPR000415">
    <property type="entry name" value="Nitroreductase-like"/>
</dbReference>
<protein>
    <recommendedName>
        <fullName evidence="2">Nitroreductase domain-containing protein</fullName>
    </recommendedName>
</protein>
<organism evidence="3 4">
    <name type="scientific">Discostella pseudostelligera</name>
    <dbReference type="NCBI Taxonomy" id="259834"/>
    <lineage>
        <taxon>Eukaryota</taxon>
        <taxon>Sar</taxon>
        <taxon>Stramenopiles</taxon>
        <taxon>Ochrophyta</taxon>
        <taxon>Bacillariophyta</taxon>
        <taxon>Coscinodiscophyceae</taxon>
        <taxon>Thalassiosirophycidae</taxon>
        <taxon>Stephanodiscales</taxon>
        <taxon>Stephanodiscaceae</taxon>
        <taxon>Discostella</taxon>
    </lineage>
</organism>
<name>A0ABD3M1Z8_9STRA</name>
<evidence type="ECO:0000256" key="1">
    <source>
        <dbReference type="SAM" id="MobiDB-lite"/>
    </source>
</evidence>
<dbReference type="Pfam" id="PF00881">
    <property type="entry name" value="Nitroreductase"/>
    <property type="match status" value="1"/>
</dbReference>
<feature type="region of interest" description="Disordered" evidence="1">
    <location>
        <begin position="433"/>
        <end position="474"/>
    </location>
</feature>
<feature type="compositionally biased region" description="Acidic residues" evidence="1">
    <location>
        <begin position="445"/>
        <end position="462"/>
    </location>
</feature>
<evidence type="ECO:0000313" key="4">
    <source>
        <dbReference type="Proteomes" id="UP001530293"/>
    </source>
</evidence>
<dbReference type="AlphaFoldDB" id="A0ABD3M1Z8"/>
<proteinExistence type="predicted"/>
<dbReference type="Gene3D" id="3.40.109.10">
    <property type="entry name" value="NADH Oxidase"/>
    <property type="match status" value="2"/>
</dbReference>
<dbReference type="InterPro" id="IPR050461">
    <property type="entry name" value="Nitroreductase_HadB/RutE"/>
</dbReference>
<dbReference type="EMBL" id="JALLBG020000244">
    <property type="protein sequence ID" value="KAL3757998.1"/>
    <property type="molecule type" value="Genomic_DNA"/>
</dbReference>
<dbReference type="Proteomes" id="UP001530293">
    <property type="component" value="Unassembled WGS sequence"/>
</dbReference>
<sequence>MLIMGQSSPSSSYSLATIISFSACPRRPLSRGATLAANSRYIRHQIYRSVALNESPPSSTAEASIPLEIATANTKNAAAIFDAVVNSRYACTRFHRYQEPNNDNDGNILGATNSSSSINNENKPATTLSSMTTKPSPEMPTASISNPQIIKLAHQSLILSQRAPSGFNAQPYRIILVHSENDKERVAQYCLGRNADRVRDSDCTAIFLADAGVGWDGGRYIDFLKRHTMQMNEVEEDTNNRNATSATTARTSTTSMTNAKPTSTSRSRRSLSPRELLKVRLLILLFSSGYPLPSFLSIPLSFVVRLGVSILATIMRWLHTIQQRLLLSSTKSHQRTLLSRIFSPLLSLLNIQLLPTLHTSQTWSQKNTMLVAMTYILSCTSHGLATCPMEGFDAFGIKKVLGVNPIGRYSIPLIVSTGMPYHNRQLQILEQQPQQPPMKLMQQQGEEDALNLADGEEEEATTTDDAGLSHGSGALLSPRYPSEDMIYENAFGMPFLQ</sequence>
<reference evidence="3 4" key="1">
    <citation type="submission" date="2024-10" db="EMBL/GenBank/DDBJ databases">
        <title>Updated reference genomes for cyclostephanoid diatoms.</title>
        <authorList>
            <person name="Roberts W.R."/>
            <person name="Alverson A.J."/>
        </authorList>
    </citation>
    <scope>NUCLEOTIDE SEQUENCE [LARGE SCALE GENOMIC DNA]</scope>
    <source>
        <strain evidence="3 4">AJA232-27</strain>
    </source>
</reference>
<dbReference type="PANTHER" id="PTHR43543:SF1">
    <property type="entry name" value="MALONIC SEMIALDEHYDE REDUCTASE RUTE-RELATED"/>
    <property type="match status" value="1"/>
</dbReference>
<comment type="caution">
    <text evidence="3">The sequence shown here is derived from an EMBL/GenBank/DDBJ whole genome shotgun (WGS) entry which is preliminary data.</text>
</comment>
<feature type="compositionally biased region" description="Low complexity" evidence="1">
    <location>
        <begin position="240"/>
        <end position="265"/>
    </location>
</feature>
<gene>
    <name evidence="3" type="ORF">ACHAWU_001390</name>
</gene>
<accession>A0ABD3M1Z8</accession>
<evidence type="ECO:0000259" key="2">
    <source>
        <dbReference type="Pfam" id="PF00881"/>
    </source>
</evidence>
<evidence type="ECO:0000313" key="3">
    <source>
        <dbReference type="EMBL" id="KAL3757998.1"/>
    </source>
</evidence>
<feature type="compositionally biased region" description="Low complexity" evidence="1">
    <location>
        <begin position="433"/>
        <end position="444"/>
    </location>
</feature>
<feature type="region of interest" description="Disordered" evidence="1">
    <location>
        <begin position="102"/>
        <end position="143"/>
    </location>
</feature>
<feature type="region of interest" description="Disordered" evidence="1">
    <location>
        <begin position="234"/>
        <end position="271"/>
    </location>
</feature>